<reference evidence="2 3" key="1">
    <citation type="submission" date="2013-07" db="EMBL/GenBank/DDBJ databases">
        <authorList>
            <consortium name="DOE Joint Genome Institute"/>
            <person name="Eisen J."/>
            <person name="Huntemann M."/>
            <person name="Han J."/>
            <person name="Chen A."/>
            <person name="Kyrpides N."/>
            <person name="Mavromatis K."/>
            <person name="Markowitz V."/>
            <person name="Palaniappan K."/>
            <person name="Ivanova N."/>
            <person name="Schaumberg A."/>
            <person name="Pati A."/>
            <person name="Liolios K."/>
            <person name="Nordberg H.P."/>
            <person name="Cantor M.N."/>
            <person name="Hua S.X."/>
            <person name="Woyke T."/>
        </authorList>
    </citation>
    <scope>NUCLEOTIDE SEQUENCE [LARGE SCALE GENOMIC DNA]</scope>
    <source>
        <strain evidence="2 3">DSM 44712</strain>
    </source>
</reference>
<organism evidence="2 3">
    <name type="scientific">Cryptosporangium arvum DSM 44712</name>
    <dbReference type="NCBI Taxonomy" id="927661"/>
    <lineage>
        <taxon>Bacteria</taxon>
        <taxon>Bacillati</taxon>
        <taxon>Actinomycetota</taxon>
        <taxon>Actinomycetes</taxon>
        <taxon>Cryptosporangiales</taxon>
        <taxon>Cryptosporangiaceae</taxon>
        <taxon>Cryptosporangium</taxon>
    </lineage>
</organism>
<name>A0A011AK22_9ACTN</name>
<proteinExistence type="predicted"/>
<keyword evidence="1" id="KW-0812">Transmembrane</keyword>
<keyword evidence="1" id="KW-0472">Membrane</keyword>
<dbReference type="RefSeq" id="WP_169745049.1">
    <property type="nucleotide sequence ID" value="NZ_KK073874.1"/>
</dbReference>
<keyword evidence="3" id="KW-1185">Reference proteome</keyword>
<evidence type="ECO:0000313" key="2">
    <source>
        <dbReference type="EMBL" id="EXG82316.1"/>
    </source>
</evidence>
<gene>
    <name evidence="2" type="ORF">CryarDRAFT_3484</name>
</gene>
<feature type="transmembrane region" description="Helical" evidence="1">
    <location>
        <begin position="33"/>
        <end position="51"/>
    </location>
</feature>
<dbReference type="HOGENOM" id="CLU_1737497_0_0_11"/>
<accession>A0A011AK22</accession>
<protein>
    <recommendedName>
        <fullName evidence="4">PH domain-containing protein</fullName>
    </recommendedName>
</protein>
<sequence>MVHRPWRAAWIATLCACVVLTVAVQSELASGPSLDPLYGVAIAALLLWLAWRPRIVLGNDEIALYDYLPPRRRIAWQDIDNVTRNSRWGHRGQLTLNLRDGTELLCPGPSYGLLRVGGGYSDRARAAVETHLATQLDGTARPGRILGQQS</sequence>
<keyword evidence="1" id="KW-1133">Transmembrane helix</keyword>
<comment type="caution">
    <text evidence="2">The sequence shown here is derived from an EMBL/GenBank/DDBJ whole genome shotgun (WGS) entry which is preliminary data.</text>
</comment>
<evidence type="ECO:0000256" key="1">
    <source>
        <dbReference type="SAM" id="Phobius"/>
    </source>
</evidence>
<evidence type="ECO:0008006" key="4">
    <source>
        <dbReference type="Google" id="ProtNLM"/>
    </source>
</evidence>
<dbReference type="Proteomes" id="UP000021053">
    <property type="component" value="Unassembled WGS sequence"/>
</dbReference>
<dbReference type="AlphaFoldDB" id="A0A011AK22"/>
<evidence type="ECO:0000313" key="3">
    <source>
        <dbReference type="Proteomes" id="UP000021053"/>
    </source>
</evidence>
<dbReference type="EMBL" id="JFBT01000001">
    <property type="protein sequence ID" value="EXG82316.1"/>
    <property type="molecule type" value="Genomic_DNA"/>
</dbReference>